<dbReference type="EMBL" id="NZEX01000020">
    <property type="protein sequence ID" value="MAH62244.1"/>
    <property type="molecule type" value="Genomic_DNA"/>
</dbReference>
<organism evidence="3 4">
    <name type="scientific">SAR324 cluster bacterium</name>
    <dbReference type="NCBI Taxonomy" id="2024889"/>
    <lineage>
        <taxon>Bacteria</taxon>
        <taxon>Deltaproteobacteria</taxon>
        <taxon>SAR324 cluster</taxon>
    </lineage>
</organism>
<comment type="caution">
    <text evidence="3">The sequence shown here is derived from an EMBL/GenBank/DDBJ whole genome shotgun (WGS) entry which is preliminary data.</text>
</comment>
<protein>
    <submittedName>
        <fullName evidence="3">DUF1049 domain-containing protein</fullName>
    </submittedName>
</protein>
<evidence type="ECO:0000256" key="2">
    <source>
        <dbReference type="SAM" id="Phobius"/>
    </source>
</evidence>
<keyword evidence="2" id="KW-0472">Membrane</keyword>
<name>A0A2D6YGE2_9DELT</name>
<sequence length="138" mass="16774">MRYLWLVFFAGFLYLSIIFITQNLDPIVIRFDLDELGLNFRFERPIFVPIFVTLALGILFCVAYFFTYHSQLRVLHRNQVMEVKRLKRLVLLERNKNQSLEQRNHELQQIVERMQYLLDDKEWLEEPRRLPEKTAEPA</sequence>
<keyword evidence="1" id="KW-0175">Coiled coil</keyword>
<evidence type="ECO:0000313" key="4">
    <source>
        <dbReference type="Proteomes" id="UP000226525"/>
    </source>
</evidence>
<accession>A0A2D6YGE2</accession>
<evidence type="ECO:0000313" key="3">
    <source>
        <dbReference type="EMBL" id="MAH62244.1"/>
    </source>
</evidence>
<evidence type="ECO:0000256" key="1">
    <source>
        <dbReference type="SAM" id="Coils"/>
    </source>
</evidence>
<proteinExistence type="predicted"/>
<dbReference type="AlphaFoldDB" id="A0A2D6YGE2"/>
<reference evidence="4" key="1">
    <citation type="submission" date="2017-09" db="EMBL/GenBank/DDBJ databases">
        <title>The Reconstruction of 2,631 Draft Metagenome-Assembled Genomes from the Global Oceans.</title>
        <authorList>
            <person name="Tully B.J."/>
            <person name="Graham E.D."/>
            <person name="Heidelberg J.F."/>
        </authorList>
    </citation>
    <scope>NUCLEOTIDE SEQUENCE [LARGE SCALE GENOMIC DNA]</scope>
</reference>
<keyword evidence="2" id="KW-1133">Transmembrane helix</keyword>
<feature type="transmembrane region" description="Helical" evidence="2">
    <location>
        <begin position="47"/>
        <end position="67"/>
    </location>
</feature>
<dbReference type="Proteomes" id="UP000226525">
    <property type="component" value="Unassembled WGS sequence"/>
</dbReference>
<keyword evidence="2" id="KW-0812">Transmembrane</keyword>
<feature type="coiled-coil region" evidence="1">
    <location>
        <begin position="83"/>
        <end position="117"/>
    </location>
</feature>
<gene>
    <name evidence="3" type="ORF">CMN54_02090</name>
</gene>